<dbReference type="PANTHER" id="PTHR24363">
    <property type="entry name" value="SERINE/THREONINE PROTEIN KINASE"/>
    <property type="match status" value="1"/>
</dbReference>
<comment type="catalytic activity">
    <reaction evidence="7">
        <text>L-threonyl-[protein] + ATP = O-phospho-L-threonyl-[protein] + ADP + H(+)</text>
        <dbReference type="Rhea" id="RHEA:46608"/>
        <dbReference type="Rhea" id="RHEA-COMP:11060"/>
        <dbReference type="Rhea" id="RHEA-COMP:11605"/>
        <dbReference type="ChEBI" id="CHEBI:15378"/>
        <dbReference type="ChEBI" id="CHEBI:30013"/>
        <dbReference type="ChEBI" id="CHEBI:30616"/>
        <dbReference type="ChEBI" id="CHEBI:61977"/>
        <dbReference type="ChEBI" id="CHEBI:456216"/>
        <dbReference type="EC" id="2.7.11.1"/>
    </reaction>
</comment>
<evidence type="ECO:0000256" key="5">
    <source>
        <dbReference type="ARBA" id="ARBA00022777"/>
    </source>
</evidence>
<dbReference type="AlphaFoldDB" id="A0A933LRB9"/>
<comment type="catalytic activity">
    <reaction evidence="8">
        <text>L-seryl-[protein] + ATP = O-phospho-L-seryl-[protein] + ADP + H(+)</text>
        <dbReference type="Rhea" id="RHEA:17989"/>
        <dbReference type="Rhea" id="RHEA-COMP:9863"/>
        <dbReference type="Rhea" id="RHEA-COMP:11604"/>
        <dbReference type="ChEBI" id="CHEBI:15378"/>
        <dbReference type="ChEBI" id="CHEBI:29999"/>
        <dbReference type="ChEBI" id="CHEBI:30616"/>
        <dbReference type="ChEBI" id="CHEBI:83421"/>
        <dbReference type="ChEBI" id="CHEBI:456216"/>
        <dbReference type="EC" id="2.7.11.1"/>
    </reaction>
</comment>
<dbReference type="Gene3D" id="1.10.510.10">
    <property type="entry name" value="Transferase(Phosphotransferase) domain 1"/>
    <property type="match status" value="1"/>
</dbReference>
<evidence type="ECO:0000256" key="3">
    <source>
        <dbReference type="ARBA" id="ARBA00022679"/>
    </source>
</evidence>
<keyword evidence="10" id="KW-0812">Transmembrane</keyword>
<protein>
    <recommendedName>
        <fullName evidence="1">non-specific serine/threonine protein kinase</fullName>
        <ecNumber evidence="1">2.7.11.1</ecNumber>
    </recommendedName>
</protein>
<evidence type="ECO:0000256" key="2">
    <source>
        <dbReference type="ARBA" id="ARBA00022527"/>
    </source>
</evidence>
<dbReference type="EMBL" id="JACQWF010000336">
    <property type="protein sequence ID" value="MBI4596221.1"/>
    <property type="molecule type" value="Genomic_DNA"/>
</dbReference>
<dbReference type="InterPro" id="IPR000719">
    <property type="entry name" value="Prot_kinase_dom"/>
</dbReference>
<reference evidence="12" key="1">
    <citation type="submission" date="2020-07" db="EMBL/GenBank/DDBJ databases">
        <title>Huge and variable diversity of episymbiotic CPR bacteria and DPANN archaea in groundwater ecosystems.</title>
        <authorList>
            <person name="He C.Y."/>
            <person name="Keren R."/>
            <person name="Whittaker M."/>
            <person name="Farag I.F."/>
            <person name="Doudna J."/>
            <person name="Cate J.H.D."/>
            <person name="Banfield J.F."/>
        </authorList>
    </citation>
    <scope>NUCLEOTIDE SEQUENCE</scope>
    <source>
        <strain evidence="12">NC_groundwater_1482_Ag_S-0.65um_47_24</strain>
    </source>
</reference>
<evidence type="ECO:0000256" key="6">
    <source>
        <dbReference type="ARBA" id="ARBA00022840"/>
    </source>
</evidence>
<accession>A0A933LRB9</accession>
<sequence length="565" mass="63916">MTEKENQRLIKRGSLLRGRFRIEDVLGERGIGVTYLAEDVRCGKRCVVKHLSLLGAKSTQDFSRFEREARILTNLDHPGIPGFVDYFEESTEWDISVYLVQEYIDGKSLEELLQSGRHFTERQAIEIALELIKVLEYLHGFSPPIIHRAIKPSNILLAPDGRVYLTDFAGVRENLLPVEQLDPMAISTYGYMPPEQYAGKAVAASDLYSLGVTLIVLLSHADPVEMAREDQRLDFRPYVNISGRFASVINRMIERDLDKRYRNVQELKRELGDLLVPVSNTRKRLRRRAVVVGALGLGLAASLYLLLHREPPPQPLPDKRPPSVPSQTIPARKPSPQVLPAQEAERPKKSPVLSGKLLHDGLPITKFTANPATFWFRNESTGKEQAAQVRYQEGAFEMFGLPPGRYGVDVRIRTGGVGYTGNFVAWKTFSIVDEEVRQELNIDLHRIIHMTSPQDNSAGLARWDAKCEGKMSFPALVRFAWEPLGEGTTYGYSIERYRCEPFQRIDTVVDGSTLETQLNVDLLSSSKNEMYLLRLSARKGDLLVGRLETYGINGGRGWDYRFRVD</sequence>
<dbReference type="SUPFAM" id="SSF56112">
    <property type="entry name" value="Protein kinase-like (PK-like)"/>
    <property type="match status" value="1"/>
</dbReference>
<evidence type="ECO:0000313" key="13">
    <source>
        <dbReference type="Proteomes" id="UP000772181"/>
    </source>
</evidence>
<feature type="compositionally biased region" description="Basic and acidic residues" evidence="9">
    <location>
        <begin position="311"/>
        <end position="321"/>
    </location>
</feature>
<evidence type="ECO:0000259" key="11">
    <source>
        <dbReference type="PROSITE" id="PS50011"/>
    </source>
</evidence>
<keyword evidence="5 12" id="KW-0418">Kinase</keyword>
<evidence type="ECO:0000256" key="7">
    <source>
        <dbReference type="ARBA" id="ARBA00047899"/>
    </source>
</evidence>
<name>A0A933LRB9_UNCTE</name>
<keyword evidence="3" id="KW-0808">Transferase</keyword>
<keyword evidence="10" id="KW-1133">Transmembrane helix</keyword>
<keyword evidence="4" id="KW-0547">Nucleotide-binding</keyword>
<keyword evidence="10" id="KW-0472">Membrane</keyword>
<evidence type="ECO:0000313" key="12">
    <source>
        <dbReference type="EMBL" id="MBI4596221.1"/>
    </source>
</evidence>
<dbReference type="Proteomes" id="UP000772181">
    <property type="component" value="Unassembled WGS sequence"/>
</dbReference>
<feature type="region of interest" description="Disordered" evidence="9">
    <location>
        <begin position="311"/>
        <end position="352"/>
    </location>
</feature>
<evidence type="ECO:0000256" key="8">
    <source>
        <dbReference type="ARBA" id="ARBA00048679"/>
    </source>
</evidence>
<dbReference type="Pfam" id="PF00069">
    <property type="entry name" value="Pkinase"/>
    <property type="match status" value="1"/>
</dbReference>
<keyword evidence="2" id="KW-0723">Serine/threonine-protein kinase</keyword>
<dbReference type="PROSITE" id="PS50011">
    <property type="entry name" value="PROTEIN_KINASE_DOM"/>
    <property type="match status" value="1"/>
</dbReference>
<comment type="caution">
    <text evidence="12">The sequence shown here is derived from an EMBL/GenBank/DDBJ whole genome shotgun (WGS) entry which is preliminary data.</text>
</comment>
<organism evidence="12 13">
    <name type="scientific">Tectimicrobiota bacterium</name>
    <dbReference type="NCBI Taxonomy" id="2528274"/>
    <lineage>
        <taxon>Bacteria</taxon>
        <taxon>Pseudomonadati</taxon>
        <taxon>Nitrospinota/Tectimicrobiota group</taxon>
        <taxon>Candidatus Tectimicrobiota</taxon>
    </lineage>
</organism>
<dbReference type="CDD" id="cd14014">
    <property type="entry name" value="STKc_PknB_like"/>
    <property type="match status" value="1"/>
</dbReference>
<gene>
    <name evidence="12" type="ORF">HY730_07600</name>
</gene>
<evidence type="ECO:0000256" key="9">
    <source>
        <dbReference type="SAM" id="MobiDB-lite"/>
    </source>
</evidence>
<evidence type="ECO:0000256" key="10">
    <source>
        <dbReference type="SAM" id="Phobius"/>
    </source>
</evidence>
<dbReference type="GO" id="GO:0005524">
    <property type="term" value="F:ATP binding"/>
    <property type="evidence" value="ECO:0007669"/>
    <property type="project" value="UniProtKB-KW"/>
</dbReference>
<evidence type="ECO:0000256" key="4">
    <source>
        <dbReference type="ARBA" id="ARBA00022741"/>
    </source>
</evidence>
<dbReference type="Gene3D" id="3.30.200.20">
    <property type="entry name" value="Phosphorylase Kinase, domain 1"/>
    <property type="match status" value="1"/>
</dbReference>
<dbReference type="EC" id="2.7.11.1" evidence="1"/>
<feature type="domain" description="Protein kinase" evidence="11">
    <location>
        <begin position="20"/>
        <end position="276"/>
    </location>
</feature>
<evidence type="ECO:0000256" key="1">
    <source>
        <dbReference type="ARBA" id="ARBA00012513"/>
    </source>
</evidence>
<dbReference type="GO" id="GO:0004674">
    <property type="term" value="F:protein serine/threonine kinase activity"/>
    <property type="evidence" value="ECO:0007669"/>
    <property type="project" value="UniProtKB-KW"/>
</dbReference>
<dbReference type="InterPro" id="IPR011009">
    <property type="entry name" value="Kinase-like_dom_sf"/>
</dbReference>
<proteinExistence type="predicted"/>
<dbReference type="PANTHER" id="PTHR24363:SF0">
    <property type="entry name" value="SERINE_THREONINE KINASE LIKE DOMAIN CONTAINING 1"/>
    <property type="match status" value="1"/>
</dbReference>
<feature type="transmembrane region" description="Helical" evidence="10">
    <location>
        <begin position="289"/>
        <end position="307"/>
    </location>
</feature>
<keyword evidence="6" id="KW-0067">ATP-binding</keyword>